<comment type="caution">
    <text evidence="2">The sequence shown here is derived from an EMBL/GenBank/DDBJ whole genome shotgun (WGS) entry which is preliminary data.</text>
</comment>
<name>A0ABW5ZAH4_9FLAO</name>
<evidence type="ECO:0000313" key="3">
    <source>
        <dbReference type="Proteomes" id="UP001597549"/>
    </source>
</evidence>
<protein>
    <recommendedName>
        <fullName evidence="1">DUF7668 domain-containing protein</fullName>
    </recommendedName>
</protein>
<feature type="domain" description="DUF7668" evidence="1">
    <location>
        <begin position="17"/>
        <end position="113"/>
    </location>
</feature>
<dbReference type="EMBL" id="JBHUOL010000018">
    <property type="protein sequence ID" value="MFD2909218.1"/>
    <property type="molecule type" value="Genomic_DNA"/>
</dbReference>
<proteinExistence type="predicted"/>
<accession>A0ABW5ZAH4</accession>
<reference evidence="3" key="1">
    <citation type="journal article" date="2019" name="Int. J. Syst. Evol. Microbiol.">
        <title>The Global Catalogue of Microorganisms (GCM) 10K type strain sequencing project: providing services to taxonomists for standard genome sequencing and annotation.</title>
        <authorList>
            <consortium name="The Broad Institute Genomics Platform"/>
            <consortium name="The Broad Institute Genome Sequencing Center for Infectious Disease"/>
            <person name="Wu L."/>
            <person name="Ma J."/>
        </authorList>
    </citation>
    <scope>NUCLEOTIDE SEQUENCE [LARGE SCALE GENOMIC DNA]</scope>
    <source>
        <strain evidence="3">KCTC 52644</strain>
    </source>
</reference>
<keyword evidence="3" id="KW-1185">Reference proteome</keyword>
<evidence type="ECO:0000313" key="2">
    <source>
        <dbReference type="EMBL" id="MFD2909218.1"/>
    </source>
</evidence>
<dbReference type="Proteomes" id="UP001597549">
    <property type="component" value="Unassembled WGS sequence"/>
</dbReference>
<sequence>MGHKLKDYEDIIAELVYNIANNKYNIIKEKGQNGRVNIDDLIDVIQQYDCTIVPLPEEAFSLAEVFQVKDEDILDVYLPLWTKEEGRSDLTISLSCLTKNGEKTIIIEDLGVL</sequence>
<gene>
    <name evidence="2" type="ORF">ACFSX9_10820</name>
</gene>
<dbReference type="RefSeq" id="WP_379807517.1">
    <property type="nucleotide sequence ID" value="NZ_JBHUOL010000018.1"/>
</dbReference>
<dbReference type="Pfam" id="PF24705">
    <property type="entry name" value="DUF7668"/>
    <property type="match status" value="1"/>
</dbReference>
<dbReference type="InterPro" id="IPR056085">
    <property type="entry name" value="DUF7668"/>
</dbReference>
<evidence type="ECO:0000259" key="1">
    <source>
        <dbReference type="Pfam" id="PF24705"/>
    </source>
</evidence>
<organism evidence="2 3">
    <name type="scientific">Flavobacterium ardleyense</name>
    <dbReference type="NCBI Taxonomy" id="2038737"/>
    <lineage>
        <taxon>Bacteria</taxon>
        <taxon>Pseudomonadati</taxon>
        <taxon>Bacteroidota</taxon>
        <taxon>Flavobacteriia</taxon>
        <taxon>Flavobacteriales</taxon>
        <taxon>Flavobacteriaceae</taxon>
        <taxon>Flavobacterium</taxon>
    </lineage>
</organism>